<organism evidence="8 9">
    <name type="scientific">Wickerhamiella sorbophila</name>
    <dbReference type="NCBI Taxonomy" id="45607"/>
    <lineage>
        <taxon>Eukaryota</taxon>
        <taxon>Fungi</taxon>
        <taxon>Dikarya</taxon>
        <taxon>Ascomycota</taxon>
        <taxon>Saccharomycotina</taxon>
        <taxon>Dipodascomycetes</taxon>
        <taxon>Dipodascales</taxon>
        <taxon>Trichomonascaceae</taxon>
        <taxon>Wickerhamiella</taxon>
    </lineage>
</organism>
<comment type="similarity">
    <text evidence="1 4">Belongs to the proteasome subunit S2 family.</text>
</comment>
<gene>
    <name evidence="8" type="ORF">B9G98_02845</name>
</gene>
<dbReference type="InterPro" id="IPR002015">
    <property type="entry name" value="Proteasome/cyclosome_rpt"/>
</dbReference>
<evidence type="ECO:0000256" key="3">
    <source>
        <dbReference type="ARBA" id="ARBA00022942"/>
    </source>
</evidence>
<dbReference type="RefSeq" id="XP_024665170.1">
    <property type="nucleotide sequence ID" value="XM_024809402.1"/>
</dbReference>
<evidence type="ECO:0000256" key="2">
    <source>
        <dbReference type="ARBA" id="ARBA00022737"/>
    </source>
</evidence>
<dbReference type="GO" id="GO:0005634">
    <property type="term" value="C:nucleus"/>
    <property type="evidence" value="ECO:0007669"/>
    <property type="project" value="TreeGrafter"/>
</dbReference>
<feature type="domain" description="RPN1 N-terminal" evidence="6">
    <location>
        <begin position="56"/>
        <end position="349"/>
    </location>
</feature>
<dbReference type="InterPro" id="IPR016643">
    <property type="entry name" value="26S_Psome_Rpn1"/>
</dbReference>
<dbReference type="GO" id="GO:0034515">
    <property type="term" value="C:proteasome storage granule"/>
    <property type="evidence" value="ECO:0007669"/>
    <property type="project" value="TreeGrafter"/>
</dbReference>
<dbReference type="InterPro" id="IPR040892">
    <property type="entry name" value="RPN1_N"/>
</dbReference>
<keyword evidence="3 4" id="KW-0647">Proteasome</keyword>
<feature type="compositionally biased region" description="Acidic residues" evidence="5">
    <location>
        <begin position="650"/>
        <end position="666"/>
    </location>
</feature>
<dbReference type="InterPro" id="IPR041433">
    <property type="entry name" value="RPN1_C"/>
</dbReference>
<dbReference type="GeneID" id="36516593"/>
<dbReference type="Pfam" id="PF17781">
    <property type="entry name" value="RPN1_RPN2_N"/>
    <property type="match status" value="1"/>
</dbReference>
<dbReference type="PANTHER" id="PTHR10943">
    <property type="entry name" value="26S PROTEASOME NON-ATPASE REGULATORY SUBUNIT"/>
    <property type="match status" value="1"/>
</dbReference>
<dbReference type="STRING" id="45607.A0A2T0FJT0"/>
<evidence type="ECO:0000256" key="1">
    <source>
        <dbReference type="ARBA" id="ARBA00005460"/>
    </source>
</evidence>
<evidence type="ECO:0000256" key="4">
    <source>
        <dbReference type="PIRNR" id="PIRNR015965"/>
    </source>
</evidence>
<comment type="caution">
    <text evidence="8">The sequence shown here is derived from an EMBL/GenBank/DDBJ whole genome shotgun (WGS) entry which is preliminary data.</text>
</comment>
<protein>
    <recommendedName>
        <fullName evidence="4">26S proteasome regulatory subunit RPN1</fullName>
    </recommendedName>
</protein>
<evidence type="ECO:0000259" key="6">
    <source>
        <dbReference type="Pfam" id="PF17781"/>
    </source>
</evidence>
<dbReference type="GO" id="GO:0043161">
    <property type="term" value="P:proteasome-mediated ubiquitin-dependent protein catabolic process"/>
    <property type="evidence" value="ECO:0007669"/>
    <property type="project" value="TreeGrafter"/>
</dbReference>
<proteinExistence type="inferred from homology"/>
<comment type="function">
    <text evidence="4">Acts as a regulatory subunit of the 26 proteasome which is involved in the ATP-dependent degradation of ubiquitinated proteins.</text>
</comment>
<dbReference type="GO" id="GO:0042176">
    <property type="term" value="P:regulation of protein catabolic process"/>
    <property type="evidence" value="ECO:0007669"/>
    <property type="project" value="InterPro"/>
</dbReference>
<dbReference type="PANTHER" id="PTHR10943:SF1">
    <property type="entry name" value="26S PROTEASOME NON-ATPASE REGULATORY SUBUNIT 2"/>
    <property type="match status" value="1"/>
</dbReference>
<dbReference type="Gene3D" id="1.25.10.10">
    <property type="entry name" value="Leucine-rich Repeat Variant"/>
    <property type="match status" value="1"/>
</dbReference>
<dbReference type="PIRSF" id="PIRSF015965">
    <property type="entry name" value="26S_Psome_Rpn1"/>
    <property type="match status" value="1"/>
</dbReference>
<dbReference type="GO" id="GO:0008540">
    <property type="term" value="C:proteasome regulatory particle, base subcomplex"/>
    <property type="evidence" value="ECO:0007669"/>
    <property type="project" value="UniProtKB-UniRule"/>
</dbReference>
<accession>A0A2T0FJT0</accession>
<dbReference type="InterPro" id="IPR011989">
    <property type="entry name" value="ARM-like"/>
</dbReference>
<feature type="domain" description="26S proteasome non-ATPase regulatory subunit RPN1 C-terminal" evidence="7">
    <location>
        <begin position="905"/>
        <end position="958"/>
    </location>
</feature>
<dbReference type="Pfam" id="PF01851">
    <property type="entry name" value="PC_rep"/>
    <property type="match status" value="2"/>
</dbReference>
<dbReference type="OrthoDB" id="10252509at2759"/>
<name>A0A2T0FJT0_9ASCO</name>
<feature type="compositionally biased region" description="Polar residues" evidence="5">
    <location>
        <begin position="668"/>
        <end position="683"/>
    </location>
</feature>
<dbReference type="Pfam" id="PF18051">
    <property type="entry name" value="RPN1_C"/>
    <property type="match status" value="1"/>
</dbReference>
<feature type="compositionally biased region" description="Low complexity" evidence="5">
    <location>
        <begin position="636"/>
        <end position="648"/>
    </location>
</feature>
<evidence type="ECO:0000313" key="9">
    <source>
        <dbReference type="Proteomes" id="UP000238350"/>
    </source>
</evidence>
<feature type="compositionally biased region" description="Basic and acidic residues" evidence="5">
    <location>
        <begin position="24"/>
        <end position="48"/>
    </location>
</feature>
<dbReference type="Proteomes" id="UP000238350">
    <property type="component" value="Unassembled WGS sequence"/>
</dbReference>
<feature type="region of interest" description="Disordered" evidence="5">
    <location>
        <begin position="636"/>
        <end position="689"/>
    </location>
</feature>
<keyword evidence="2" id="KW-0677">Repeat</keyword>
<evidence type="ECO:0000313" key="8">
    <source>
        <dbReference type="EMBL" id="PRT55225.1"/>
    </source>
</evidence>
<dbReference type="GO" id="GO:0030234">
    <property type="term" value="F:enzyme regulator activity"/>
    <property type="evidence" value="ECO:0007669"/>
    <property type="project" value="UniProtKB-UniRule"/>
</dbReference>
<dbReference type="InterPro" id="IPR016024">
    <property type="entry name" value="ARM-type_fold"/>
</dbReference>
<dbReference type="SUPFAM" id="SSF48371">
    <property type="entry name" value="ARM repeat"/>
    <property type="match status" value="1"/>
</dbReference>
<reference evidence="8 9" key="1">
    <citation type="submission" date="2017-04" db="EMBL/GenBank/DDBJ databases">
        <title>Genome sequencing of [Candida] sorbophila.</title>
        <authorList>
            <person name="Ahn J.O."/>
        </authorList>
    </citation>
    <scope>NUCLEOTIDE SEQUENCE [LARGE SCALE GENOMIC DNA]</scope>
    <source>
        <strain evidence="8 9">DS02</strain>
    </source>
</reference>
<feature type="region of interest" description="Disordered" evidence="5">
    <location>
        <begin position="1"/>
        <end position="48"/>
    </location>
</feature>
<evidence type="ECO:0000259" key="7">
    <source>
        <dbReference type="Pfam" id="PF18051"/>
    </source>
</evidence>
<evidence type="ECO:0000256" key="5">
    <source>
        <dbReference type="SAM" id="MobiDB-lite"/>
    </source>
</evidence>
<dbReference type="AlphaFoldDB" id="A0A2T0FJT0"/>
<dbReference type="EMBL" id="NDIQ01000021">
    <property type="protein sequence ID" value="PRT55225.1"/>
    <property type="molecule type" value="Genomic_DNA"/>
</dbReference>
<keyword evidence="9" id="KW-1185">Reference proteome</keyword>
<sequence>METRWSVRLSQMTTTNETTTKPVVPKDSKDATKKTKKTKNEVEELSEEDQKLKEELELLVDILGESNEKLYPDALERLKNAIRTSTSSMTAVPKPLKFLRPHYDRIMSIYDKWPKGANKVNLAAILSVLGMAVDGANDTLKYRLLAGRDDDFGQWGHEYMRHLALEIGEEFHSRIDENKNTKDLLDLSLEIVPFFLKHNAEADACDLLLEVENIDKIVEYVDENTFARVGRYLVSCAPLLSPPDDEVCLSTAYNIYLQNNKLPDALALAIRLDDERMVRAVFDATDDQLVRKQLGLLVGRQRQWFSSEDSEIQEVVSNTKLNEYFSYLAKELNLEEPKHPQDIYKSYLENSLLGAASTPDPMKQNLASVFVNGFVNCAYGKDEIIETDPENKSRIYHTKNAGMTCSVASLGLLHMWDVVEGLGVLDNYLYSPEECIKAGALLGVGVVSAGVHDETDPALALLGEYLENQSNPLRTSAIIGLGLAYAGSPRAELSDLLLPLVVDSDLSMEISSLAALSLGLIFVGTANGDITTSIMQALLERSSAELSDKWARFMVLGLGLLYVGKADEIEEIIETIKVIEHPIALMLEVLVTICSYCGSGNVLQIQKLLRECSTRPYEDEDEDDEDEDEEVDIAPHEAGIAPGAPAIGSDESESGAEDANDTEMQDASEANESVNTEIETETSSGDKHFNKAEDRQEAANVKAFCVLGVALIAMGEEIGSEMVMRHFGHLMHYGDAPIRRAVPLAMGLVSASNPEMKVYETLSRYSHDADLEVASNAVFAMGLVGSGTNNARIAQLLRQLAVYYSRDPDSLFMVRIAQGLLHLGKGTLTLNPLNNERLNLSRVALGGLLTVAVALLTPKSFILSQSPQMLYFMTLAIQPRMLVTVDENLEPIKVNVRVGQAVDVVGQVGNRKTITGWVTHTTPVLLAIGERAELEDDEYLPLTSTLEGIVILKKNPDFEAN</sequence>